<evidence type="ECO:0000313" key="2">
    <source>
        <dbReference type="EMBL" id="KAF0322307.1"/>
    </source>
</evidence>
<dbReference type="OrthoDB" id="5242358at2759"/>
<comment type="caution">
    <text evidence="2">The sequence shown here is derived from an EMBL/GenBank/DDBJ whole genome shotgun (WGS) entry which is preliminary data.</text>
</comment>
<accession>A0A8H3WCT4</accession>
<protein>
    <submittedName>
        <fullName evidence="2">Uncharacterized protein</fullName>
    </submittedName>
</protein>
<keyword evidence="1" id="KW-1133">Transmembrane helix</keyword>
<keyword evidence="3" id="KW-1185">Reference proteome</keyword>
<dbReference type="AlphaFoldDB" id="A0A8H3WCT4"/>
<keyword evidence="1" id="KW-0472">Membrane</keyword>
<keyword evidence="1" id="KW-0812">Transmembrane</keyword>
<dbReference type="Proteomes" id="UP000434172">
    <property type="component" value="Unassembled WGS sequence"/>
</dbReference>
<feature type="transmembrane region" description="Helical" evidence="1">
    <location>
        <begin position="30"/>
        <end position="47"/>
    </location>
</feature>
<dbReference type="EMBL" id="WOWK01000062">
    <property type="protein sequence ID" value="KAF0322307.1"/>
    <property type="molecule type" value="Genomic_DNA"/>
</dbReference>
<gene>
    <name evidence="2" type="ORF">GQ607_010388</name>
</gene>
<evidence type="ECO:0000256" key="1">
    <source>
        <dbReference type="SAM" id="Phobius"/>
    </source>
</evidence>
<evidence type="ECO:0000313" key="3">
    <source>
        <dbReference type="Proteomes" id="UP000434172"/>
    </source>
</evidence>
<proteinExistence type="predicted"/>
<organism evidence="2 3">
    <name type="scientific">Colletotrichum asianum</name>
    <dbReference type="NCBI Taxonomy" id="702518"/>
    <lineage>
        <taxon>Eukaryota</taxon>
        <taxon>Fungi</taxon>
        <taxon>Dikarya</taxon>
        <taxon>Ascomycota</taxon>
        <taxon>Pezizomycotina</taxon>
        <taxon>Sordariomycetes</taxon>
        <taxon>Hypocreomycetidae</taxon>
        <taxon>Glomerellales</taxon>
        <taxon>Glomerellaceae</taxon>
        <taxon>Colletotrichum</taxon>
        <taxon>Colletotrichum gloeosporioides species complex</taxon>
    </lineage>
</organism>
<reference evidence="2 3" key="1">
    <citation type="submission" date="2019-12" db="EMBL/GenBank/DDBJ databases">
        <title>A genome sequence resource for the geographically widespread anthracnose pathogen Colletotrichum asianum.</title>
        <authorList>
            <person name="Meng Y."/>
        </authorList>
    </citation>
    <scope>NUCLEOTIDE SEQUENCE [LARGE SCALE GENOMIC DNA]</scope>
    <source>
        <strain evidence="2 3">ICMP 18580</strain>
    </source>
</reference>
<sequence length="52" mass="6398">PKRFKFTLYNNYKFNYKVFINIIYLNNNKLVLYIINSTTSFNIAYFFKDLLT</sequence>
<feature type="non-terminal residue" evidence="2">
    <location>
        <position position="1"/>
    </location>
</feature>
<name>A0A8H3WCT4_9PEZI</name>